<organism evidence="2 3">
    <name type="scientific">Natribaculum luteum</name>
    <dbReference type="NCBI Taxonomy" id="1586232"/>
    <lineage>
        <taxon>Archaea</taxon>
        <taxon>Methanobacteriati</taxon>
        <taxon>Methanobacteriota</taxon>
        <taxon>Stenosarchaea group</taxon>
        <taxon>Halobacteria</taxon>
        <taxon>Halobacteriales</taxon>
        <taxon>Natrialbaceae</taxon>
        <taxon>Natribaculum</taxon>
    </lineage>
</organism>
<comment type="caution">
    <text evidence="2">The sequence shown here is derived from an EMBL/GenBank/DDBJ whole genome shotgun (WGS) entry which is preliminary data.</text>
</comment>
<evidence type="ECO:0008006" key="4">
    <source>
        <dbReference type="Google" id="ProtNLM"/>
    </source>
</evidence>
<sequence length="531" mass="56611">MDKNQSADPKDSTSLNRRTYLKGIGTAAAFVGSLSGSAAAAQDSNNDYEVIKVSPGETWTYNLEPGETFENYLIDITANNADWQIRMHGDDMTVRNIGVRGNVNSPKKRNQISVANTSPSSESLIENVYFEGYTLSGFNNAVGTGGTATPVFVAPNHAGDLLIRNVNFQSTPDNHIYGSAPGNGPEHPAPGNGGTVRVEDSYFFRTGAGSVRLGTEGSYAKNCIMDGDVRNTAANNSRPFWGYYEKTKLYDCDLMNGSPGAIVAGASAWKKGRNAEVIAENCYFEDTGKHAGGATINGTSADREPRTDPSEIDGVPLSPEEAASGSTSSSAPTSDGPSESEDETQENVLVFDGSGQGDDWKATDYRFAVEGEIEPSEHDGAAIDPELELDDGANSVEHTVANWKDAFTFDGDLLELDVDGPATVYLNGEEIDPAEFGGEEVKSEESTPSHALVIDGTDASGLTSYSFSVSGEVVKANHRDASIDDGDVIDGQSVSGTVANWRDAYWFSGDITDFWMSGDANVDLEYNARDQ</sequence>
<evidence type="ECO:0000256" key="1">
    <source>
        <dbReference type="SAM" id="MobiDB-lite"/>
    </source>
</evidence>
<dbReference type="InterPro" id="IPR011050">
    <property type="entry name" value="Pectin_lyase_fold/virulence"/>
</dbReference>
<proteinExistence type="predicted"/>
<dbReference type="SUPFAM" id="SSF51126">
    <property type="entry name" value="Pectin lyase-like"/>
    <property type="match status" value="1"/>
</dbReference>
<dbReference type="RefSeq" id="WP_246969301.1">
    <property type="nucleotide sequence ID" value="NZ_CP095397.1"/>
</dbReference>
<name>A0ABD5P0Y3_9EURY</name>
<evidence type="ECO:0000313" key="3">
    <source>
        <dbReference type="Proteomes" id="UP001595821"/>
    </source>
</evidence>
<gene>
    <name evidence="2" type="ORF">ACFOZ7_13415</name>
</gene>
<protein>
    <recommendedName>
        <fullName evidence="4">Right-handed parallel beta-helix repeat-containing protein</fullName>
    </recommendedName>
</protein>
<dbReference type="InterPro" id="IPR006311">
    <property type="entry name" value="TAT_signal"/>
</dbReference>
<dbReference type="Proteomes" id="UP001595821">
    <property type="component" value="Unassembled WGS sequence"/>
</dbReference>
<dbReference type="PROSITE" id="PS51318">
    <property type="entry name" value="TAT"/>
    <property type="match status" value="1"/>
</dbReference>
<accession>A0ABD5P0Y3</accession>
<dbReference type="EMBL" id="JBHSDJ010000107">
    <property type="protein sequence ID" value="MFC4247932.1"/>
    <property type="molecule type" value="Genomic_DNA"/>
</dbReference>
<feature type="compositionally biased region" description="Low complexity" evidence="1">
    <location>
        <begin position="318"/>
        <end position="337"/>
    </location>
</feature>
<dbReference type="AlphaFoldDB" id="A0ABD5P0Y3"/>
<evidence type="ECO:0000313" key="2">
    <source>
        <dbReference type="EMBL" id="MFC4247932.1"/>
    </source>
</evidence>
<reference evidence="2 3" key="1">
    <citation type="journal article" date="2014" name="Int. J. Syst. Evol. Microbiol.">
        <title>Complete genome sequence of Corynebacterium casei LMG S-19264T (=DSM 44701T), isolated from a smear-ripened cheese.</title>
        <authorList>
            <consortium name="US DOE Joint Genome Institute (JGI-PGF)"/>
            <person name="Walter F."/>
            <person name="Albersmeier A."/>
            <person name="Kalinowski J."/>
            <person name="Ruckert C."/>
        </authorList>
    </citation>
    <scope>NUCLEOTIDE SEQUENCE [LARGE SCALE GENOMIC DNA]</scope>
    <source>
        <strain evidence="2 3">IBRC-M 10912</strain>
    </source>
</reference>
<feature type="region of interest" description="Disordered" evidence="1">
    <location>
        <begin position="289"/>
        <end position="344"/>
    </location>
</feature>
<dbReference type="GeneID" id="71855364"/>